<evidence type="ECO:0000313" key="6">
    <source>
        <dbReference type="EMBL" id="KAJ3093255.1"/>
    </source>
</evidence>
<sequence>MVDSSFQCRLESILACDEHAGSHDATSNLFLENLENEFIGFDNKPSESNDVHSTFHLDNSQTEESNFVLDSTNMTLESIGDDNGKIRKRKYVKKSGVVKQETPIMKDGKKSRNYRCLYSGCGLEFLSKGHLVRHVRIHNGERPFKCSLPNCYMTFPRSDTAMKHSRNHINKLQQAGQHIPPEFMSPKTTLSTEFEPGCNIEGLKFRPYRKRKSKVVADIEEAKIVADITDFKAESSIPAKISTEFDFSGFSNEEAVLQYNSIPTPSRSGFSPAIITPLLAQSYQYQQPAFQSGNLENSAFWDEWVQFHGSPPPSAEFNRASLKIGRSDFVVPSQNQAEPTQSVFNGFFSNTVSPSFSNFQHAGLGMNRLAPTTSIAFPMFDFQTPNSFSADEYSPVEASILAENIEMPQLWSGCLNRRFSFNQIPQQPNTSDSHTIYGTESNWLMHHGNSPLLVGMGDANYSALDNTDIFDNLDMVFSDSFI</sequence>
<proteinExistence type="predicted"/>
<keyword evidence="7" id="KW-1185">Reference proteome</keyword>
<comment type="caution">
    <text evidence="6">The sequence shown here is derived from an EMBL/GenBank/DDBJ whole genome shotgun (WGS) entry which is preliminary data.</text>
</comment>
<dbReference type="InterPro" id="IPR013087">
    <property type="entry name" value="Znf_C2H2_type"/>
</dbReference>
<feature type="domain" description="C2H2-type" evidence="5">
    <location>
        <begin position="114"/>
        <end position="143"/>
    </location>
</feature>
<protein>
    <submittedName>
        <fullName evidence="6">Transcriptional repressor</fullName>
    </submittedName>
</protein>
<dbReference type="PROSITE" id="PS50157">
    <property type="entry name" value="ZINC_FINGER_C2H2_2"/>
    <property type="match status" value="2"/>
</dbReference>
<dbReference type="SMART" id="SM00355">
    <property type="entry name" value="ZnF_C2H2"/>
    <property type="match status" value="2"/>
</dbReference>
<dbReference type="InterPro" id="IPR036236">
    <property type="entry name" value="Znf_C2H2_sf"/>
</dbReference>
<dbReference type="AlphaFoldDB" id="A0AAD5SRX0"/>
<keyword evidence="3" id="KW-0862">Zinc</keyword>
<name>A0AAD5SRX0_9FUNG</name>
<keyword evidence="1" id="KW-0479">Metal-binding</keyword>
<evidence type="ECO:0000256" key="2">
    <source>
        <dbReference type="ARBA" id="ARBA00022771"/>
    </source>
</evidence>
<dbReference type="SUPFAM" id="SSF57667">
    <property type="entry name" value="beta-beta-alpha zinc fingers"/>
    <property type="match status" value="1"/>
</dbReference>
<reference evidence="6" key="1">
    <citation type="submission" date="2020-05" db="EMBL/GenBank/DDBJ databases">
        <title>Phylogenomic resolution of chytrid fungi.</title>
        <authorList>
            <person name="Stajich J.E."/>
            <person name="Amses K."/>
            <person name="Simmons R."/>
            <person name="Seto K."/>
            <person name="Myers J."/>
            <person name="Bonds A."/>
            <person name="Quandt C.A."/>
            <person name="Barry K."/>
            <person name="Liu P."/>
            <person name="Grigoriev I."/>
            <person name="Longcore J.E."/>
            <person name="James T.Y."/>
        </authorList>
    </citation>
    <scope>NUCLEOTIDE SEQUENCE</scope>
    <source>
        <strain evidence="6">JEL0513</strain>
    </source>
</reference>
<dbReference type="GO" id="GO:0008270">
    <property type="term" value="F:zinc ion binding"/>
    <property type="evidence" value="ECO:0007669"/>
    <property type="project" value="UniProtKB-KW"/>
</dbReference>
<evidence type="ECO:0000256" key="3">
    <source>
        <dbReference type="ARBA" id="ARBA00022833"/>
    </source>
</evidence>
<dbReference type="PROSITE" id="PS00028">
    <property type="entry name" value="ZINC_FINGER_C2H2_1"/>
    <property type="match status" value="2"/>
</dbReference>
<evidence type="ECO:0000256" key="4">
    <source>
        <dbReference type="PROSITE-ProRule" id="PRU00042"/>
    </source>
</evidence>
<evidence type="ECO:0000256" key="1">
    <source>
        <dbReference type="ARBA" id="ARBA00022723"/>
    </source>
</evidence>
<dbReference type="EMBL" id="JADGJH010003132">
    <property type="protein sequence ID" value="KAJ3093255.1"/>
    <property type="molecule type" value="Genomic_DNA"/>
</dbReference>
<evidence type="ECO:0000259" key="5">
    <source>
        <dbReference type="PROSITE" id="PS50157"/>
    </source>
</evidence>
<accession>A0AAD5SRX0</accession>
<dbReference type="Proteomes" id="UP001211907">
    <property type="component" value="Unassembled WGS sequence"/>
</dbReference>
<gene>
    <name evidence="6" type="primary">NRG1_1</name>
    <name evidence="6" type="ORF">HK100_006734</name>
</gene>
<organism evidence="6 7">
    <name type="scientific">Physocladia obscura</name>
    <dbReference type="NCBI Taxonomy" id="109957"/>
    <lineage>
        <taxon>Eukaryota</taxon>
        <taxon>Fungi</taxon>
        <taxon>Fungi incertae sedis</taxon>
        <taxon>Chytridiomycota</taxon>
        <taxon>Chytridiomycota incertae sedis</taxon>
        <taxon>Chytridiomycetes</taxon>
        <taxon>Chytridiales</taxon>
        <taxon>Chytriomycetaceae</taxon>
        <taxon>Physocladia</taxon>
    </lineage>
</organism>
<keyword evidence="2 4" id="KW-0863">Zinc-finger</keyword>
<feature type="domain" description="C2H2-type" evidence="5">
    <location>
        <begin position="144"/>
        <end position="173"/>
    </location>
</feature>
<dbReference type="Gene3D" id="3.30.160.60">
    <property type="entry name" value="Classic Zinc Finger"/>
    <property type="match status" value="2"/>
</dbReference>
<dbReference type="PANTHER" id="PTHR23235">
    <property type="entry name" value="KRUEPPEL-LIKE TRANSCRIPTION FACTOR"/>
    <property type="match status" value="1"/>
</dbReference>
<evidence type="ECO:0000313" key="7">
    <source>
        <dbReference type="Proteomes" id="UP001211907"/>
    </source>
</evidence>